<keyword evidence="2" id="KW-1185">Reference proteome</keyword>
<name>A0A939GHI0_9BACT</name>
<dbReference type="AlphaFoldDB" id="A0A939GHI0"/>
<dbReference type="EMBL" id="JAFMYV010000004">
    <property type="protein sequence ID" value="MBO0936876.1"/>
    <property type="molecule type" value="Genomic_DNA"/>
</dbReference>
<dbReference type="Pfam" id="PF09907">
    <property type="entry name" value="HigB_toxin"/>
    <property type="match status" value="1"/>
</dbReference>
<evidence type="ECO:0000313" key="2">
    <source>
        <dbReference type="Proteomes" id="UP000664034"/>
    </source>
</evidence>
<reference evidence="1" key="1">
    <citation type="submission" date="2021-03" db="EMBL/GenBank/DDBJ databases">
        <title>Fibrella sp. HMF5335 genome sequencing and assembly.</title>
        <authorList>
            <person name="Kang H."/>
            <person name="Kim H."/>
            <person name="Bae S."/>
            <person name="Joh K."/>
        </authorList>
    </citation>
    <scope>NUCLEOTIDE SEQUENCE</scope>
    <source>
        <strain evidence="1">HMF5335</strain>
    </source>
</reference>
<sequence length="91" mass="10617">MRIIAKRTLREFWENHPDAEAGLRHWFEQISKQNWHTPNEVISAFNGADTVGNGRIVFNIAGNKYRLVAAIDYEFQVCWVKFVGTHKAMIR</sequence>
<dbReference type="GO" id="GO:0110001">
    <property type="term" value="C:toxin-antitoxin complex"/>
    <property type="evidence" value="ECO:0007669"/>
    <property type="project" value="InterPro"/>
</dbReference>
<protein>
    <submittedName>
        <fullName evidence="1">Type II toxin-antitoxin system HigB family toxin</fullName>
    </submittedName>
</protein>
<dbReference type="Proteomes" id="UP000664034">
    <property type="component" value="Unassembled WGS sequence"/>
</dbReference>
<accession>A0A939GHI0</accession>
<evidence type="ECO:0000313" key="1">
    <source>
        <dbReference type="EMBL" id="MBO0936876.1"/>
    </source>
</evidence>
<organism evidence="1 2">
    <name type="scientific">Fibrella rubiginis</name>
    <dbReference type="NCBI Taxonomy" id="2817060"/>
    <lineage>
        <taxon>Bacteria</taxon>
        <taxon>Pseudomonadati</taxon>
        <taxon>Bacteroidota</taxon>
        <taxon>Cytophagia</taxon>
        <taxon>Cytophagales</taxon>
        <taxon>Spirosomataceae</taxon>
        <taxon>Fibrella</taxon>
    </lineage>
</organism>
<dbReference type="InterPro" id="IPR018669">
    <property type="entry name" value="Toxin_HigB"/>
</dbReference>
<comment type="caution">
    <text evidence="1">The sequence shown here is derived from an EMBL/GenBank/DDBJ whole genome shotgun (WGS) entry which is preliminary data.</text>
</comment>
<gene>
    <name evidence="1" type="ORF">J2I47_10000</name>
</gene>
<dbReference type="GO" id="GO:0004519">
    <property type="term" value="F:endonuclease activity"/>
    <property type="evidence" value="ECO:0007669"/>
    <property type="project" value="InterPro"/>
</dbReference>
<dbReference type="GO" id="GO:0003723">
    <property type="term" value="F:RNA binding"/>
    <property type="evidence" value="ECO:0007669"/>
    <property type="project" value="InterPro"/>
</dbReference>
<proteinExistence type="predicted"/>
<dbReference type="RefSeq" id="WP_207364434.1">
    <property type="nucleotide sequence ID" value="NZ_JAFMYV010000004.1"/>
</dbReference>